<gene>
    <name evidence="6" type="ORF">GWK36_03685</name>
</gene>
<evidence type="ECO:0000256" key="3">
    <source>
        <dbReference type="ARBA" id="ARBA00022840"/>
    </source>
</evidence>
<evidence type="ECO:0000256" key="2">
    <source>
        <dbReference type="ARBA" id="ARBA00022741"/>
    </source>
</evidence>
<dbReference type="NCBIfam" id="NF007365">
    <property type="entry name" value="PRK09862.1"/>
    <property type="match status" value="1"/>
</dbReference>
<dbReference type="NCBIfam" id="TIGR00368">
    <property type="entry name" value="YifB family Mg chelatase-like AAA ATPase"/>
    <property type="match status" value="1"/>
</dbReference>
<organism evidence="6 7">
    <name type="scientific">Caldichromatium japonicum</name>
    <dbReference type="NCBI Taxonomy" id="2699430"/>
    <lineage>
        <taxon>Bacteria</taxon>
        <taxon>Pseudomonadati</taxon>
        <taxon>Pseudomonadota</taxon>
        <taxon>Gammaproteobacteria</taxon>
        <taxon>Chromatiales</taxon>
        <taxon>Chromatiaceae</taxon>
        <taxon>Caldichromatium</taxon>
    </lineage>
</organism>
<dbReference type="InterPro" id="IPR004482">
    <property type="entry name" value="Mg_chelat-rel"/>
</dbReference>
<dbReference type="Proteomes" id="UP000502699">
    <property type="component" value="Chromosome"/>
</dbReference>
<dbReference type="SMART" id="SM00382">
    <property type="entry name" value="AAA"/>
    <property type="match status" value="1"/>
</dbReference>
<dbReference type="InterPro" id="IPR000523">
    <property type="entry name" value="Mg_chelatse_chII-like_cat_dom"/>
</dbReference>
<dbReference type="AlphaFoldDB" id="A0A6G7VBR7"/>
<dbReference type="InterPro" id="IPR020568">
    <property type="entry name" value="Ribosomal_Su5_D2-typ_SF"/>
</dbReference>
<accession>A0A6G7VBR7</accession>
<feature type="region of interest" description="Disordered" evidence="4">
    <location>
        <begin position="260"/>
        <end position="279"/>
    </location>
</feature>
<dbReference type="InterPro" id="IPR025158">
    <property type="entry name" value="Mg_chelat-rel_C"/>
</dbReference>
<evidence type="ECO:0000313" key="6">
    <source>
        <dbReference type="EMBL" id="QIK37237.1"/>
    </source>
</evidence>
<dbReference type="PANTHER" id="PTHR32039">
    <property type="entry name" value="MAGNESIUM-CHELATASE SUBUNIT CHLI"/>
    <property type="match status" value="1"/>
</dbReference>
<keyword evidence="7" id="KW-1185">Reference proteome</keyword>
<dbReference type="RefSeq" id="WP_166270006.1">
    <property type="nucleotide sequence ID" value="NZ_CP048029.1"/>
</dbReference>
<dbReference type="Gene3D" id="3.30.230.10">
    <property type="match status" value="1"/>
</dbReference>
<dbReference type="Pfam" id="PF13335">
    <property type="entry name" value="Mg_chelatase_C"/>
    <property type="match status" value="1"/>
</dbReference>
<dbReference type="PANTHER" id="PTHR32039:SF7">
    <property type="entry name" value="COMPETENCE PROTEIN COMM"/>
    <property type="match status" value="1"/>
</dbReference>
<keyword evidence="3" id="KW-0067">ATP-binding</keyword>
<feature type="domain" description="AAA+ ATPase" evidence="5">
    <location>
        <begin position="210"/>
        <end position="393"/>
    </location>
</feature>
<dbReference type="GO" id="GO:0005524">
    <property type="term" value="F:ATP binding"/>
    <property type="evidence" value="ECO:0007669"/>
    <property type="project" value="UniProtKB-KW"/>
</dbReference>
<reference evidence="7" key="1">
    <citation type="submission" date="2020-01" db="EMBL/GenBank/DDBJ databases">
        <title>Caldichromatium gen. nov., sp. nov., a thermophilic purple sulfur bacterium member of the family Chromatiaceae isolated from Nakabusa hot spring, Japan.</title>
        <authorList>
            <person name="Saini M.K."/>
            <person name="Hanada S."/>
            <person name="Tank M."/>
        </authorList>
    </citation>
    <scope>NUCLEOTIDE SEQUENCE [LARGE SCALE GENOMIC DNA]</scope>
    <source>
        <strain evidence="7">No.7</strain>
    </source>
</reference>
<evidence type="ECO:0000256" key="1">
    <source>
        <dbReference type="ARBA" id="ARBA00006354"/>
    </source>
</evidence>
<dbReference type="SUPFAM" id="SSF52540">
    <property type="entry name" value="P-loop containing nucleoside triphosphate hydrolases"/>
    <property type="match status" value="1"/>
</dbReference>
<dbReference type="Pfam" id="PF13541">
    <property type="entry name" value="ChlI"/>
    <property type="match status" value="1"/>
</dbReference>
<keyword evidence="2" id="KW-0547">Nucleotide-binding</keyword>
<dbReference type="SUPFAM" id="SSF54211">
    <property type="entry name" value="Ribosomal protein S5 domain 2-like"/>
    <property type="match status" value="1"/>
</dbReference>
<proteinExistence type="inferred from homology"/>
<evidence type="ECO:0000313" key="7">
    <source>
        <dbReference type="Proteomes" id="UP000502699"/>
    </source>
</evidence>
<dbReference type="Gene3D" id="3.40.50.300">
    <property type="entry name" value="P-loop containing nucleotide triphosphate hydrolases"/>
    <property type="match status" value="1"/>
</dbReference>
<evidence type="ECO:0000256" key="4">
    <source>
        <dbReference type="SAM" id="MobiDB-lite"/>
    </source>
</evidence>
<dbReference type="GO" id="GO:0003677">
    <property type="term" value="F:DNA binding"/>
    <property type="evidence" value="ECO:0007669"/>
    <property type="project" value="InterPro"/>
</dbReference>
<dbReference type="Pfam" id="PF01078">
    <property type="entry name" value="Mg_chelatase"/>
    <property type="match status" value="1"/>
</dbReference>
<dbReference type="InterPro" id="IPR027417">
    <property type="entry name" value="P-loop_NTPase"/>
</dbReference>
<dbReference type="PRINTS" id="PR01657">
    <property type="entry name" value="MCMFAMILY"/>
</dbReference>
<dbReference type="InterPro" id="IPR045006">
    <property type="entry name" value="CHLI-like"/>
</dbReference>
<dbReference type="InterPro" id="IPR001208">
    <property type="entry name" value="MCM_dom"/>
</dbReference>
<dbReference type="InterPro" id="IPR003593">
    <property type="entry name" value="AAA+_ATPase"/>
</dbReference>
<evidence type="ECO:0000259" key="5">
    <source>
        <dbReference type="SMART" id="SM00382"/>
    </source>
</evidence>
<dbReference type="EMBL" id="CP048029">
    <property type="protein sequence ID" value="QIK37237.1"/>
    <property type="molecule type" value="Genomic_DNA"/>
</dbReference>
<dbReference type="KEGG" id="cjap:GWK36_03685"/>
<protein>
    <submittedName>
        <fullName evidence="6">YifB family Mg chelatase-like AAA ATPase</fullName>
    </submittedName>
</protein>
<name>A0A6G7VBR7_9GAMM</name>
<sequence>MGLCVIHSRGCLGIEAPPVAVEVHLAAGLPALSIVGLPEAAVRESKDRVRSALRNAGFQFPDGRVTINLAPADLPKEGGRFDLPIALGIIGASGQMPVESLEGCECVGELALSGALRPIQGVLPVALAVRAAGRALILPWTNGPEAALVSGLRVYPAEHLLAVCAHLAGTKPLSSEQAVSEEGWAPSYPDLAEVRGQGQAKRALEIAAAGGHSLLMIGPPGTGKSMLASRLPGLLPPLSESEALEVAAIRSVGGRDPFDPKRWRERPFRSPHHTASGVAMVGGGAQPKPGEISLAHHGVLFLDELPEFDRRVLEVLREPLEAGWIDIARAAQRVRFPARFQLVAAMNPCPCGYLGDPSGRCRCTADQVTRYRARISGPLLDRIDLQVEVLRLDPSELTDPRAPSIEGSTQVRARVMAAHERQLARAGKLNAGLSPPEIERDCILDAAGRHLIAQAMHKLTLSARAYHRILKVARTIADLANAPRIEPLHLGEAIGYRRLDRGSG</sequence>
<comment type="similarity">
    <text evidence="1">Belongs to the Mg-chelatase subunits D/I family. ComM subfamily.</text>
</comment>
<dbReference type="InterPro" id="IPR014721">
    <property type="entry name" value="Ribsml_uS5_D2-typ_fold_subgr"/>
</dbReference>